<evidence type="ECO:0000313" key="1">
    <source>
        <dbReference type="EMBL" id="MPN01923.1"/>
    </source>
</evidence>
<reference evidence="1" key="1">
    <citation type="submission" date="2019-08" db="EMBL/GenBank/DDBJ databases">
        <authorList>
            <person name="Kucharzyk K."/>
            <person name="Murdoch R.W."/>
            <person name="Higgins S."/>
            <person name="Loffler F."/>
        </authorList>
    </citation>
    <scope>NUCLEOTIDE SEQUENCE</scope>
</reference>
<dbReference type="AlphaFoldDB" id="A0A645EN04"/>
<dbReference type="EMBL" id="VSSQ01047899">
    <property type="protein sequence ID" value="MPN01923.1"/>
    <property type="molecule type" value="Genomic_DNA"/>
</dbReference>
<protein>
    <submittedName>
        <fullName evidence="1">Uncharacterized protein</fullName>
    </submittedName>
</protein>
<proteinExistence type="predicted"/>
<name>A0A645EN04_9ZZZZ</name>
<comment type="caution">
    <text evidence="1">The sequence shown here is derived from an EMBL/GenBank/DDBJ whole genome shotgun (WGS) entry which is preliminary data.</text>
</comment>
<gene>
    <name evidence="1" type="ORF">SDC9_149136</name>
</gene>
<accession>A0A645EN04</accession>
<sequence length="115" mass="13504">MYVKNSLMGISYHDFIKKHKEIIDTFVSANRKGLVELTLPYLLKNTHIPQLKLYNEIHELLESNTLELREVSVCPYCLNEDKFNENAHTKCSRCKKIYTTNKVIEKFKLVNIKGE</sequence>
<organism evidence="1">
    <name type="scientific">bioreactor metagenome</name>
    <dbReference type="NCBI Taxonomy" id="1076179"/>
    <lineage>
        <taxon>unclassified sequences</taxon>
        <taxon>metagenomes</taxon>
        <taxon>ecological metagenomes</taxon>
    </lineage>
</organism>